<protein>
    <submittedName>
        <fullName evidence="5 6">Uncharacterized protein LOC105033707 isoform X1</fullName>
    </submittedName>
</protein>
<dbReference type="Pfam" id="PF14389">
    <property type="entry name" value="Lzipper-MIP1"/>
    <property type="match status" value="1"/>
</dbReference>
<dbReference type="Proteomes" id="UP000504607">
    <property type="component" value="Unplaced"/>
</dbReference>
<feature type="domain" description="Ternary complex factor MIP1 leucine-zipper" evidence="3">
    <location>
        <begin position="70"/>
        <end position="151"/>
    </location>
</feature>
<keyword evidence="4" id="KW-1185">Reference proteome</keyword>
<dbReference type="InterPro" id="IPR025757">
    <property type="entry name" value="MIP1_Leuzipper"/>
</dbReference>
<dbReference type="PANTHER" id="PTHR23054">
    <property type="entry name" value="TERNARY COMPLEX FACTOR MIP1, LEUCINE-ZIPPER-RELATED"/>
    <property type="match status" value="1"/>
</dbReference>
<feature type="region of interest" description="Disordered" evidence="1">
    <location>
        <begin position="17"/>
        <end position="38"/>
    </location>
</feature>
<dbReference type="InterPro" id="IPR006869">
    <property type="entry name" value="DUF547"/>
</dbReference>
<sequence length="630" mass="71518">MPEMKCKISFVKTMDSKEVTSARHKRSKSDSDKRVQKDKLDSSLKSFQRLMLDIDTKGQTDIKSRPSPDNEVQSSLKQEIQQLEKWLQDQLVMRRALEKALGYKCPVVDLSSDSLMPKPTKELIREIAMLELEVMYLEQYLLSQYRKAFEQQISSLSPTAVKDRKGQPLGSQSRLLSDATTLNIPSRKENPAFQSGRMMLPYTSATKSMNEACVVHSLEKHSRGIRRSHSSLLQRAVCSARVSPSSKNLTRALEACHTLPLSFLEMQHGQNANSGGVISLADHLGTRIADHIPETPNRISEDMVRCMGAIYCRLADSPLVPQGLLSSPTSSFSSKSTFSPNFMGYVSSPGCKRESTLDALLDNRFVVDGLKEFSGSYTAMLEVTSIRKKSQRLNDVNGMLHDYKLLVHRLETVDPRKMKSEEKLAFWINVHNAMMMHAHLEYGIPKNNMKRTSLLVKAKYNIGGRTINADMIRGSILGCRTHPPGQWLRILLSPKMKFKDGDEWQAYAIEHPEPLLHFALCSGSHSDPPVRIYTPKRLFQQLGVAKEQYVQVTVGTRKEQTILLPKVIDTFAKDSNLSEQVLLDMIQCYLPETIRTVVHRWQQKSSYRIIEWVPHNCSFRYLLSRELTSL</sequence>
<feature type="domain" description="DUF547" evidence="2">
    <location>
        <begin position="416"/>
        <end position="550"/>
    </location>
</feature>
<dbReference type="RefSeq" id="XP_073103832.1">
    <property type="nucleotide sequence ID" value="XM_073247731.1"/>
</dbReference>
<evidence type="ECO:0000256" key="1">
    <source>
        <dbReference type="SAM" id="MobiDB-lite"/>
    </source>
</evidence>
<evidence type="ECO:0000313" key="5">
    <source>
        <dbReference type="RefSeq" id="XP_010906911.1"/>
    </source>
</evidence>
<dbReference type="PANTHER" id="PTHR23054:SF18">
    <property type="entry name" value="TERNARY COMPLEX FACTOR MIP1, LEUCINE-ZIPPER"/>
    <property type="match status" value="1"/>
</dbReference>
<dbReference type="GeneID" id="105033707"/>
<dbReference type="AlphaFoldDB" id="A0A6J0PDL5"/>
<organism evidence="4 6">
    <name type="scientific">Elaeis guineensis var. tenera</name>
    <name type="common">Oil palm</name>
    <dbReference type="NCBI Taxonomy" id="51953"/>
    <lineage>
        <taxon>Eukaryota</taxon>
        <taxon>Viridiplantae</taxon>
        <taxon>Streptophyta</taxon>
        <taxon>Embryophyta</taxon>
        <taxon>Tracheophyta</taxon>
        <taxon>Spermatophyta</taxon>
        <taxon>Magnoliopsida</taxon>
        <taxon>Liliopsida</taxon>
        <taxon>Arecaceae</taxon>
        <taxon>Arecoideae</taxon>
        <taxon>Cocoseae</taxon>
        <taxon>Elaeidinae</taxon>
        <taxon>Elaeis</taxon>
    </lineage>
</organism>
<proteinExistence type="predicted"/>
<reference evidence="5 6" key="1">
    <citation type="submission" date="2025-04" db="UniProtKB">
        <authorList>
            <consortium name="RefSeq"/>
        </authorList>
    </citation>
    <scope>IDENTIFICATION</scope>
</reference>
<evidence type="ECO:0000259" key="3">
    <source>
        <dbReference type="Pfam" id="PF14389"/>
    </source>
</evidence>
<dbReference type="RefSeq" id="XP_010906911.1">
    <property type="nucleotide sequence ID" value="XM_010908609.3"/>
</dbReference>
<evidence type="ECO:0000313" key="4">
    <source>
        <dbReference type="Proteomes" id="UP000504607"/>
    </source>
</evidence>
<dbReference type="OrthoDB" id="418495at2759"/>
<gene>
    <name evidence="5 6" type="primary">LOC105033707</name>
</gene>
<dbReference type="Pfam" id="PF04784">
    <property type="entry name" value="DUF547"/>
    <property type="match status" value="1"/>
</dbReference>
<accession>A0A6J0PDL5</accession>
<evidence type="ECO:0000259" key="2">
    <source>
        <dbReference type="Pfam" id="PF04784"/>
    </source>
</evidence>
<dbReference type="RefSeq" id="XP_019702308.1">
    <property type="nucleotide sequence ID" value="XM_019846749.2"/>
</dbReference>
<name>A0A6J0PDL5_ELAGV</name>
<feature type="compositionally biased region" description="Basic and acidic residues" evidence="1">
    <location>
        <begin position="28"/>
        <end position="38"/>
    </location>
</feature>
<evidence type="ECO:0000313" key="6">
    <source>
        <dbReference type="RefSeq" id="XP_019702308.1"/>
    </source>
</evidence>